<reference evidence="1 2" key="1">
    <citation type="submission" date="2020-08" db="EMBL/GenBank/DDBJ databases">
        <title>Genomic Encyclopedia of Type Strains, Phase IV (KMG-IV): sequencing the most valuable type-strain genomes for metagenomic binning, comparative biology and taxonomic classification.</title>
        <authorList>
            <person name="Goeker M."/>
        </authorList>
    </citation>
    <scope>NUCLEOTIDE SEQUENCE [LARGE SCALE GENOMIC DNA]</scope>
    <source>
        <strain evidence="1 2">DSM 14552</strain>
    </source>
</reference>
<organism evidence="1 2">
    <name type="scientific">Novosphingobium hassiacum</name>
    <dbReference type="NCBI Taxonomy" id="173676"/>
    <lineage>
        <taxon>Bacteria</taxon>
        <taxon>Pseudomonadati</taxon>
        <taxon>Pseudomonadota</taxon>
        <taxon>Alphaproteobacteria</taxon>
        <taxon>Sphingomonadales</taxon>
        <taxon>Sphingomonadaceae</taxon>
        <taxon>Novosphingobium</taxon>
    </lineage>
</organism>
<proteinExistence type="predicted"/>
<protein>
    <submittedName>
        <fullName evidence="1">Uncharacterized protein</fullName>
    </submittedName>
</protein>
<name>A0A7W6EW04_9SPHN</name>
<keyword evidence="2" id="KW-1185">Reference proteome</keyword>
<gene>
    <name evidence="1" type="ORF">GGQ88_002151</name>
</gene>
<comment type="caution">
    <text evidence="1">The sequence shown here is derived from an EMBL/GenBank/DDBJ whole genome shotgun (WGS) entry which is preliminary data.</text>
</comment>
<evidence type="ECO:0000313" key="2">
    <source>
        <dbReference type="Proteomes" id="UP000562395"/>
    </source>
</evidence>
<dbReference type="Proteomes" id="UP000562395">
    <property type="component" value="Unassembled WGS sequence"/>
</dbReference>
<dbReference type="AlphaFoldDB" id="A0A7W6EW04"/>
<evidence type="ECO:0000313" key="1">
    <source>
        <dbReference type="EMBL" id="MBB3860882.1"/>
    </source>
</evidence>
<accession>A0A7W6EW04</accession>
<dbReference type="EMBL" id="JACICY010000004">
    <property type="protein sequence ID" value="MBB3860882.1"/>
    <property type="molecule type" value="Genomic_DNA"/>
</dbReference>
<sequence length="89" mass="9914">MLRVARLDVGLFQLLEQGSLLAIFVRPNVGQTTIEPFCLCSQKTEVVDVWRLCRPADYVELAQGSAVLQQHARNGRGIVSRSRATSNCR</sequence>